<dbReference type="PANTHER" id="PTHR14340">
    <property type="entry name" value="MICROFIBRIL-ASSOCIATED GLYCOPROTEIN 3"/>
    <property type="match status" value="1"/>
</dbReference>
<dbReference type="InterPro" id="IPR003599">
    <property type="entry name" value="Ig_sub"/>
</dbReference>
<feature type="domain" description="Fibronectin type-III" evidence="4">
    <location>
        <begin position="87"/>
        <end position="187"/>
    </location>
</feature>
<sequence length="936" mass="104300">MRLIWKLPANDGGERIKSYFIEKKNVTGKAWTIVNQCCFSQAYVVEGLLEGQEYVFRVRAENRLGMGPFTETTEPARARDPIYIPDPPTHVKINLVTKDTVTLTWVPPKNNGGSPVTHYIIERLSWDTSGPEKETWKQCNKRNVEETIFIIEDLKNGGEYEFRVKAVNEAGPSRPSATAGPIIIKDQTCAPTIELKEQMEGEEGLDVHIVARIHGCPFPSLVWQKAPIAKPEDKAVVQYDQHVNKLVVDNKCTLLIQQSKRDDSSLYTITASNSLGKASKEIKLTVLGRPGVPVGPIEFKEVFAERITLAWKPPRDDGGSKVTNYVVEKREENRKSWVHVSADPKEGLYTVQRLTEGHEYEFRVMAQNKYGVGPPLYSEPEKARNLFTVPGQVEKPIVEDVTLESMVIIWDEPKYDGGSPVSGYWLERKETTAKRWTKVNRAPIRVMPLGQEYEITGLQEGAIYQFRVTAINAAGMGLPSVPSDPVLSRDPITLPGPPTPKVTDWTKSTVDLEWIPPLIDGGSKVTGYFVEYINEEKEAEIEKQKAAEADKVVVKAKKVKKIIFDEDGNEISESEEEEKVVVIKDGWEKAKDKEIRGTKFVVSGLKELGRYKFRVRAVNAAGVGEPGQVAEVIECKDRTIAPEVDLDATLKEKIVVHAGGTIRLLAYVSGKPAPEITWNRDDQPLPAEAKVEITSISSALVIKNCRRHHQGIYTLIAKNEGGERKKAVIVEVLDVPGPVGQPFSGVNLTTDSCKLTWCSPEDDGGSAITNYLIEKRESDRMGWTAVSYTVTRHNAVVQGLIDGKGYFFRIAAENIIGMGPFIESQRPVLIKDPISVPERPEDLEVTAITKDSISLIWRPPKYDGGSEVTSYVLETRLIGKDSFTKIDTDGTLMDRKFTKGGLKENSTYEFRVSAVNVIGQGKHSFCTKPIKVKEEL</sequence>
<reference evidence="5" key="1">
    <citation type="journal article" date="2014" name="Nat. Commun.">
        <title>The rainbow trout genome provides novel insights into evolution after whole-genome duplication in vertebrates.</title>
        <authorList>
            <person name="Berthelot C."/>
            <person name="Brunet F."/>
            <person name="Chalopin D."/>
            <person name="Juanchich A."/>
            <person name="Bernard M."/>
            <person name="Noel B."/>
            <person name="Bento P."/>
            <person name="Da Silva C."/>
            <person name="Labadie K."/>
            <person name="Alberti A."/>
            <person name="Aury J.M."/>
            <person name="Louis A."/>
            <person name="Dehais P."/>
            <person name="Bardou P."/>
            <person name="Montfort J."/>
            <person name="Klopp C."/>
            <person name="Cabau C."/>
            <person name="Gaspin C."/>
            <person name="Thorgaard G.H."/>
            <person name="Boussaha M."/>
            <person name="Quillet E."/>
            <person name="Guyomard R."/>
            <person name="Galiana D."/>
            <person name="Bobe J."/>
            <person name="Volff J.N."/>
            <person name="Genet C."/>
            <person name="Wincker P."/>
            <person name="Jaillon O."/>
            <person name="Roest Crollius H."/>
            <person name="Guiguen Y."/>
        </authorList>
    </citation>
    <scope>NUCLEOTIDE SEQUENCE [LARGE SCALE GENOMIC DNA]</scope>
</reference>
<accession>A0A060YYB5</accession>
<reference evidence="5" key="2">
    <citation type="submission" date="2014-03" db="EMBL/GenBank/DDBJ databases">
        <authorList>
            <person name="Genoscope - CEA"/>
        </authorList>
    </citation>
    <scope>NUCLEOTIDE SEQUENCE</scope>
</reference>
<feature type="domain" description="Fibronectin type-III" evidence="4">
    <location>
        <begin position="735"/>
        <end position="833"/>
    </location>
</feature>
<evidence type="ECO:0000259" key="4">
    <source>
        <dbReference type="PROSITE" id="PS50853"/>
    </source>
</evidence>
<gene>
    <name evidence="5" type="ORF">GSONMT00005145001</name>
</gene>
<organism evidence="5 6">
    <name type="scientific">Oncorhynchus mykiss</name>
    <name type="common">Rainbow trout</name>
    <name type="synonym">Salmo gairdneri</name>
    <dbReference type="NCBI Taxonomy" id="8022"/>
    <lineage>
        <taxon>Eukaryota</taxon>
        <taxon>Metazoa</taxon>
        <taxon>Chordata</taxon>
        <taxon>Craniata</taxon>
        <taxon>Vertebrata</taxon>
        <taxon>Euteleostomi</taxon>
        <taxon>Actinopterygii</taxon>
        <taxon>Neopterygii</taxon>
        <taxon>Teleostei</taxon>
        <taxon>Protacanthopterygii</taxon>
        <taxon>Salmoniformes</taxon>
        <taxon>Salmonidae</taxon>
        <taxon>Salmoninae</taxon>
        <taxon>Oncorhynchus</taxon>
    </lineage>
</organism>
<dbReference type="InterPro" id="IPR013783">
    <property type="entry name" value="Ig-like_fold"/>
</dbReference>
<feature type="domain" description="Fibronectin type-III" evidence="4">
    <location>
        <begin position="293"/>
        <end position="386"/>
    </location>
</feature>
<protein>
    <recommendedName>
        <fullName evidence="7">Titin</fullName>
    </recommendedName>
</protein>
<dbReference type="FunFam" id="2.60.40.10:FF:000002">
    <property type="entry name" value="Titin a"/>
    <property type="match status" value="1"/>
</dbReference>
<dbReference type="FunFam" id="2.60.40.10:FF:001343">
    <property type="entry name" value="titin isoform X1"/>
    <property type="match status" value="1"/>
</dbReference>
<dbReference type="InterPro" id="IPR007110">
    <property type="entry name" value="Ig-like_dom"/>
</dbReference>
<dbReference type="PRINTS" id="PR00014">
    <property type="entry name" value="FNTYPEIII"/>
</dbReference>
<dbReference type="Pfam" id="PF00041">
    <property type="entry name" value="fn3"/>
    <property type="match status" value="6"/>
</dbReference>
<dbReference type="PANTHER" id="PTHR14340:SF9">
    <property type="entry name" value="FIBRONECTIN TYPE-III DOMAIN-CONTAINING PROTEIN"/>
    <property type="match status" value="1"/>
</dbReference>
<dbReference type="InterPro" id="IPR036179">
    <property type="entry name" value="Ig-like_dom_sf"/>
</dbReference>
<evidence type="ECO:0000313" key="6">
    <source>
        <dbReference type="Proteomes" id="UP000193380"/>
    </source>
</evidence>
<dbReference type="FunFam" id="2.60.40.10:FF:000034">
    <property type="entry name" value="Titin isoform A"/>
    <property type="match status" value="1"/>
</dbReference>
<name>A0A060YYB5_ONCMY</name>
<dbReference type="FunFam" id="2.60.40.10:FF:000003">
    <property type="entry name" value="Titin isoform E"/>
    <property type="match status" value="2"/>
</dbReference>
<dbReference type="PROSITE" id="PS50835">
    <property type="entry name" value="IG_LIKE"/>
    <property type="match status" value="1"/>
</dbReference>
<dbReference type="Proteomes" id="UP000193380">
    <property type="component" value="Unassembled WGS sequence"/>
</dbReference>
<proteinExistence type="predicted"/>
<feature type="domain" description="Ig-like" evidence="3">
    <location>
        <begin position="642"/>
        <end position="729"/>
    </location>
</feature>
<evidence type="ECO:0000259" key="3">
    <source>
        <dbReference type="PROSITE" id="PS50835"/>
    </source>
</evidence>
<dbReference type="FunFam" id="2.60.40.10:FF:002123">
    <property type="entry name" value="Titin, tandem duplicate 1"/>
    <property type="match status" value="1"/>
</dbReference>
<evidence type="ECO:0000256" key="1">
    <source>
        <dbReference type="ARBA" id="ARBA00022737"/>
    </source>
</evidence>
<evidence type="ECO:0000256" key="2">
    <source>
        <dbReference type="ARBA" id="ARBA00023319"/>
    </source>
</evidence>
<dbReference type="FunFam" id="2.60.40.10:FF:000635">
    <property type="entry name" value="Titin b"/>
    <property type="match status" value="1"/>
</dbReference>
<dbReference type="Gene3D" id="2.60.40.10">
    <property type="entry name" value="Immunoglobulins"/>
    <property type="match status" value="9"/>
</dbReference>
<evidence type="ECO:0008006" key="7">
    <source>
        <dbReference type="Google" id="ProtNLM"/>
    </source>
</evidence>
<dbReference type="CDD" id="cd05748">
    <property type="entry name" value="Ig_Titin_like"/>
    <property type="match status" value="1"/>
</dbReference>
<dbReference type="AlphaFoldDB" id="A0A060YYB5"/>
<dbReference type="SMART" id="SM00060">
    <property type="entry name" value="FN3"/>
    <property type="match status" value="7"/>
</dbReference>
<feature type="domain" description="Fibronectin type-III" evidence="4">
    <location>
        <begin position="389"/>
        <end position="491"/>
    </location>
</feature>
<dbReference type="SUPFAM" id="SSF49265">
    <property type="entry name" value="Fibronectin type III"/>
    <property type="match status" value="4"/>
</dbReference>
<dbReference type="PaxDb" id="8022-A0A060YYB5"/>
<dbReference type="CDD" id="cd00063">
    <property type="entry name" value="FN3"/>
    <property type="match status" value="7"/>
</dbReference>
<dbReference type="SUPFAM" id="SSF48726">
    <property type="entry name" value="Immunoglobulin"/>
    <property type="match status" value="2"/>
</dbReference>
<feature type="domain" description="Fibronectin type-III" evidence="4">
    <location>
        <begin position="839"/>
        <end position="935"/>
    </location>
</feature>
<dbReference type="PROSITE" id="PS50853">
    <property type="entry name" value="FN3"/>
    <property type="match status" value="7"/>
</dbReference>
<dbReference type="SMART" id="SM00408">
    <property type="entry name" value="IGc2"/>
    <property type="match status" value="2"/>
</dbReference>
<dbReference type="EMBL" id="FR927630">
    <property type="protein sequence ID" value="CDQ96858.1"/>
    <property type="molecule type" value="Genomic_DNA"/>
</dbReference>
<dbReference type="STRING" id="8022.A0A060YYB5"/>
<dbReference type="InterPro" id="IPR036116">
    <property type="entry name" value="FN3_sf"/>
</dbReference>
<feature type="domain" description="Fibronectin type-III" evidence="4">
    <location>
        <begin position="1"/>
        <end position="81"/>
    </location>
</feature>
<keyword evidence="1" id="KW-0677">Repeat</keyword>
<feature type="non-terminal residue" evidence="5">
    <location>
        <position position="936"/>
    </location>
</feature>
<feature type="domain" description="Fibronectin type-III" evidence="4">
    <location>
        <begin position="494"/>
        <end position="638"/>
    </location>
</feature>
<dbReference type="SMART" id="SM00409">
    <property type="entry name" value="IG"/>
    <property type="match status" value="2"/>
</dbReference>
<dbReference type="Pfam" id="PF07679">
    <property type="entry name" value="I-set"/>
    <property type="match status" value="2"/>
</dbReference>
<evidence type="ECO:0000313" key="5">
    <source>
        <dbReference type="EMBL" id="CDQ96858.1"/>
    </source>
</evidence>
<dbReference type="InterPro" id="IPR003961">
    <property type="entry name" value="FN3_dom"/>
</dbReference>
<dbReference type="InterPro" id="IPR003598">
    <property type="entry name" value="Ig_sub2"/>
</dbReference>
<keyword evidence="2" id="KW-0393">Immunoglobulin domain</keyword>
<dbReference type="InterPro" id="IPR013098">
    <property type="entry name" value="Ig_I-set"/>
</dbReference>